<dbReference type="EMBL" id="RBZO01000007">
    <property type="protein sequence ID" value="RKQ16871.1"/>
    <property type="molecule type" value="Genomic_DNA"/>
</dbReference>
<reference evidence="2 3" key="1">
    <citation type="journal article" date="2015" name="Antonie Van Leeuwenhoek">
        <title>Oceanobacillus bengalensis sp. nov., a bacterium isolated from seawater of the Bay of Bengal.</title>
        <authorList>
            <person name="Yongchang O."/>
            <person name="Xiang W."/>
            <person name="Wang G."/>
        </authorList>
    </citation>
    <scope>NUCLEOTIDE SEQUENCE [LARGE SCALE GENOMIC DNA]</scope>
    <source>
        <strain evidence="2 3">MCCC 1K00260</strain>
    </source>
</reference>
<dbReference type="CDD" id="cd00077">
    <property type="entry name" value="HDc"/>
    <property type="match status" value="1"/>
</dbReference>
<dbReference type="InterPro" id="IPR003607">
    <property type="entry name" value="HD/PDEase_dom"/>
</dbReference>
<evidence type="ECO:0000313" key="3">
    <source>
        <dbReference type="Proteomes" id="UP000281813"/>
    </source>
</evidence>
<proteinExistence type="predicted"/>
<dbReference type="SUPFAM" id="SSF109604">
    <property type="entry name" value="HD-domain/PDEase-like"/>
    <property type="match status" value="1"/>
</dbReference>
<dbReference type="RefSeq" id="WP_121129792.1">
    <property type="nucleotide sequence ID" value="NZ_JBHUFK010000033.1"/>
</dbReference>
<dbReference type="Gene3D" id="1.10.3210.10">
    <property type="entry name" value="Hypothetical protein af1432"/>
    <property type="match status" value="1"/>
</dbReference>
<name>A0A494Z300_9BACI</name>
<evidence type="ECO:0000313" key="2">
    <source>
        <dbReference type="EMBL" id="RKQ16871.1"/>
    </source>
</evidence>
<gene>
    <name evidence="2" type="ORF">D8M05_06360</name>
</gene>
<feature type="domain" description="HD/PDEase" evidence="1">
    <location>
        <begin position="21"/>
        <end position="127"/>
    </location>
</feature>
<dbReference type="SMART" id="SM00471">
    <property type="entry name" value="HDc"/>
    <property type="match status" value="1"/>
</dbReference>
<dbReference type="GO" id="GO:0008893">
    <property type="term" value="F:guanosine-3',5'-bis(diphosphate) 3'-diphosphatase activity"/>
    <property type="evidence" value="ECO:0007669"/>
    <property type="project" value="TreeGrafter"/>
</dbReference>
<evidence type="ECO:0000259" key="1">
    <source>
        <dbReference type="SMART" id="SM00471"/>
    </source>
</evidence>
<dbReference type="Proteomes" id="UP000281813">
    <property type="component" value="Unassembled WGS sequence"/>
</dbReference>
<organism evidence="2 3">
    <name type="scientific">Oceanobacillus bengalensis</name>
    <dbReference type="NCBI Taxonomy" id="1435466"/>
    <lineage>
        <taxon>Bacteria</taxon>
        <taxon>Bacillati</taxon>
        <taxon>Bacillota</taxon>
        <taxon>Bacilli</taxon>
        <taxon>Bacillales</taxon>
        <taxon>Bacillaceae</taxon>
        <taxon>Oceanobacillus</taxon>
    </lineage>
</organism>
<comment type="caution">
    <text evidence="2">The sequence shown here is derived from an EMBL/GenBank/DDBJ whole genome shotgun (WGS) entry which is preliminary data.</text>
</comment>
<dbReference type="PANTHER" id="PTHR46246">
    <property type="entry name" value="GUANOSINE-3',5'-BIS(DIPHOSPHATE) 3'-PYROPHOSPHOHYDROLASE MESH1"/>
    <property type="match status" value="1"/>
</dbReference>
<protein>
    <submittedName>
        <fullName evidence="2">Bifunctional (P)ppGpp synthetase/guanosine-3',5'-bis(Diphosphate) 3'-pyrophosphohydrolase</fullName>
    </submittedName>
</protein>
<sequence>MIEKAKAFATNAHMGQTRKNSNDAYITHPIRVAQRLKDCNFSDELVCAAYLHDVVEDTPFNIDDIDREFGPAVATLVAAHTEDKTKSWKERKQLTIDTIKSADKEIKYLIVADKLDNLLGLEKDLLEQGDTIWRKFNAGPDKQKWYNESIAKNMYTGLKDDEIPGYFKEFEEAVKRVFGGMG</sequence>
<dbReference type="AlphaFoldDB" id="A0A494Z300"/>
<keyword evidence="3" id="KW-1185">Reference proteome</keyword>
<dbReference type="InterPro" id="IPR052194">
    <property type="entry name" value="MESH1"/>
</dbReference>
<accession>A0A494Z300</accession>
<dbReference type="PANTHER" id="PTHR46246:SF1">
    <property type="entry name" value="GUANOSINE-3',5'-BIS(DIPHOSPHATE) 3'-PYROPHOSPHOHYDROLASE MESH1"/>
    <property type="match status" value="1"/>
</dbReference>
<keyword evidence="2" id="KW-0378">Hydrolase</keyword>
<dbReference type="Pfam" id="PF13328">
    <property type="entry name" value="HD_4"/>
    <property type="match status" value="1"/>
</dbReference>
<dbReference type="OrthoDB" id="9802385at2"/>